<organism evidence="3 4">
    <name type="scientific">Aureispira anguillae</name>
    <dbReference type="NCBI Taxonomy" id="2864201"/>
    <lineage>
        <taxon>Bacteria</taxon>
        <taxon>Pseudomonadati</taxon>
        <taxon>Bacteroidota</taxon>
        <taxon>Saprospiria</taxon>
        <taxon>Saprospirales</taxon>
        <taxon>Saprospiraceae</taxon>
        <taxon>Aureispira</taxon>
    </lineage>
</organism>
<dbReference type="KEGG" id="aup:AsAng_0054510"/>
<dbReference type="Pfam" id="PF00535">
    <property type="entry name" value="Glycos_transf_2"/>
    <property type="match status" value="1"/>
</dbReference>
<dbReference type="InterPro" id="IPR001173">
    <property type="entry name" value="Glyco_trans_2-like"/>
</dbReference>
<dbReference type="AlphaFoldDB" id="A0A915YKC2"/>
<dbReference type="EMBL" id="AP026867">
    <property type="protein sequence ID" value="BDS14670.1"/>
    <property type="molecule type" value="Genomic_DNA"/>
</dbReference>
<dbReference type="CDD" id="cd04186">
    <property type="entry name" value="GT_2_like_c"/>
    <property type="match status" value="1"/>
</dbReference>
<feature type="domain" description="Glycosyltransferase 2-like" evidence="2">
    <location>
        <begin position="7"/>
        <end position="188"/>
    </location>
</feature>
<dbReference type="InterPro" id="IPR029044">
    <property type="entry name" value="Nucleotide-diphossugar_trans"/>
</dbReference>
<reference evidence="3" key="1">
    <citation type="submission" date="2022-09" db="EMBL/GenBank/DDBJ databases">
        <title>Aureispira anguillicida sp. nov., isolated from Leptocephalus of Japanese eel Anguilla japonica.</title>
        <authorList>
            <person name="Yuasa K."/>
            <person name="Mekata T."/>
            <person name="Ikunari K."/>
        </authorList>
    </citation>
    <scope>NUCLEOTIDE SEQUENCE</scope>
    <source>
        <strain evidence="3">EL160426</strain>
    </source>
</reference>
<dbReference type="Proteomes" id="UP001060919">
    <property type="component" value="Chromosome"/>
</dbReference>
<evidence type="ECO:0000259" key="2">
    <source>
        <dbReference type="Pfam" id="PF00535"/>
    </source>
</evidence>
<dbReference type="Gene3D" id="3.90.550.10">
    <property type="entry name" value="Spore Coat Polysaccharide Biosynthesis Protein SpsA, Chain A"/>
    <property type="match status" value="1"/>
</dbReference>
<proteinExistence type="predicted"/>
<dbReference type="PANTHER" id="PTHR43179">
    <property type="entry name" value="RHAMNOSYLTRANSFERASE WBBL"/>
    <property type="match status" value="1"/>
</dbReference>
<feature type="transmembrane region" description="Helical" evidence="1">
    <location>
        <begin position="253"/>
        <end position="277"/>
    </location>
</feature>
<evidence type="ECO:0000313" key="3">
    <source>
        <dbReference type="EMBL" id="BDS14670.1"/>
    </source>
</evidence>
<gene>
    <name evidence="3" type="ORF">AsAng_0054510</name>
</gene>
<evidence type="ECO:0000256" key="1">
    <source>
        <dbReference type="SAM" id="Phobius"/>
    </source>
</evidence>
<evidence type="ECO:0000313" key="4">
    <source>
        <dbReference type="Proteomes" id="UP001060919"/>
    </source>
</evidence>
<name>A0A915YKC2_9BACT</name>
<keyword evidence="1" id="KW-0812">Transmembrane</keyword>
<dbReference type="SUPFAM" id="SSF53448">
    <property type="entry name" value="Nucleotide-diphospho-sugar transferases"/>
    <property type="match status" value="1"/>
</dbReference>
<dbReference type="RefSeq" id="WP_264789887.1">
    <property type="nucleotide sequence ID" value="NZ_AP026867.1"/>
</dbReference>
<sequence>MKKVDISIVIVNFNTFDLTCACIDSIYLSQTRYSYEIILVDNASTDRKATDFCEKYPDLVLVTSAKNCGFGRANNMGMERAKGAYIWLINSDTEVSEKVLEKGMATLQEHQADLYSCAQTLADGSPLFYKKKSFYLGLSLKAVWYSLPLFHLSYFNRKFIDQSTVNEVIEANTVSGAFMLFRREVFEKTKGFDPDFFLYSEETEWCYNRIRKQFKIIYDPFNSFIHKQGSSSNQDMSVQGYISNSLGYYKRGYGIYLIYLLMQYLIALPMNIGFYLISKKEYKKAYSDQIKLLISGWRYLMVDIPRFSNKFGARKRFLVIRQLDV</sequence>
<keyword evidence="1" id="KW-1133">Transmembrane helix</keyword>
<keyword evidence="1" id="KW-0472">Membrane</keyword>
<keyword evidence="4" id="KW-1185">Reference proteome</keyword>
<accession>A0A915YKC2</accession>
<dbReference type="PANTHER" id="PTHR43179:SF7">
    <property type="entry name" value="RHAMNOSYLTRANSFERASE WBBL"/>
    <property type="match status" value="1"/>
</dbReference>
<protein>
    <submittedName>
        <fullName evidence="3">Glycosyltransferase family 2 protein</fullName>
    </submittedName>
</protein>